<dbReference type="AlphaFoldDB" id="A0A7J7MX81"/>
<sequence>MVLTRSQKIRYATEERLAIKIAEVQEKFFGLFGYDVELPVKECQLEGLDARGKDGKTIQLFPSSSSSLLVVASAREYNNNDIIATTSTFSRNGFPPDFVFNAGSSAYQIEGAASENGRKQSIWDTFTHAEKVADKSNANIGSEQYHKYKDNVKLMQDMGLDAYRMSISWSRLIPDGREAVNPKGLNYYNNLINELITHRIQPQVILNHFDHPQVLEDEYNGLLSPKIIEDFTAYADICFKEFGDRVKSWSTFNEPNI</sequence>
<gene>
    <name evidence="3" type="ORF">GIB67_032079</name>
</gene>
<protein>
    <recommendedName>
        <fullName evidence="5">Beta-glucosidase</fullName>
    </recommendedName>
</protein>
<dbReference type="EMBL" id="JACGCM010001193">
    <property type="protein sequence ID" value="KAF6159308.1"/>
    <property type="molecule type" value="Genomic_DNA"/>
</dbReference>
<evidence type="ECO:0000256" key="2">
    <source>
        <dbReference type="RuleBase" id="RU003690"/>
    </source>
</evidence>
<evidence type="ECO:0000313" key="3">
    <source>
        <dbReference type="EMBL" id="KAF6159308.1"/>
    </source>
</evidence>
<dbReference type="Gene3D" id="3.20.20.80">
    <property type="entry name" value="Glycosidases"/>
    <property type="match status" value="1"/>
</dbReference>
<evidence type="ECO:0000256" key="1">
    <source>
        <dbReference type="ARBA" id="ARBA00010838"/>
    </source>
</evidence>
<dbReference type="PANTHER" id="PTHR10353:SF29">
    <property type="entry name" value="BETA-GLUCOSIDASE 11"/>
    <property type="match status" value="1"/>
</dbReference>
<dbReference type="OrthoDB" id="65569at2759"/>
<keyword evidence="4" id="KW-1185">Reference proteome</keyword>
<comment type="caution">
    <text evidence="3">The sequence shown here is derived from an EMBL/GenBank/DDBJ whole genome shotgun (WGS) entry which is preliminary data.</text>
</comment>
<evidence type="ECO:0000313" key="4">
    <source>
        <dbReference type="Proteomes" id="UP000541444"/>
    </source>
</evidence>
<dbReference type="SUPFAM" id="SSF51445">
    <property type="entry name" value="(Trans)glycosidases"/>
    <property type="match status" value="1"/>
</dbReference>
<evidence type="ECO:0008006" key="5">
    <source>
        <dbReference type="Google" id="ProtNLM"/>
    </source>
</evidence>
<name>A0A7J7MX81_9MAGN</name>
<proteinExistence type="inferred from homology"/>
<dbReference type="InterPro" id="IPR001360">
    <property type="entry name" value="Glyco_hydro_1"/>
</dbReference>
<dbReference type="Proteomes" id="UP000541444">
    <property type="component" value="Unassembled WGS sequence"/>
</dbReference>
<organism evidence="3 4">
    <name type="scientific">Kingdonia uniflora</name>
    <dbReference type="NCBI Taxonomy" id="39325"/>
    <lineage>
        <taxon>Eukaryota</taxon>
        <taxon>Viridiplantae</taxon>
        <taxon>Streptophyta</taxon>
        <taxon>Embryophyta</taxon>
        <taxon>Tracheophyta</taxon>
        <taxon>Spermatophyta</taxon>
        <taxon>Magnoliopsida</taxon>
        <taxon>Ranunculales</taxon>
        <taxon>Circaeasteraceae</taxon>
        <taxon>Kingdonia</taxon>
    </lineage>
</organism>
<comment type="similarity">
    <text evidence="1 2">Belongs to the glycosyl hydrolase 1 family.</text>
</comment>
<reference evidence="3 4" key="1">
    <citation type="journal article" date="2020" name="IScience">
        <title>Genome Sequencing of the Endangered Kingdonia uniflora (Circaeasteraceae, Ranunculales) Reveals Potential Mechanisms of Evolutionary Specialization.</title>
        <authorList>
            <person name="Sun Y."/>
            <person name="Deng T."/>
            <person name="Zhang A."/>
            <person name="Moore M.J."/>
            <person name="Landis J.B."/>
            <person name="Lin N."/>
            <person name="Zhang H."/>
            <person name="Zhang X."/>
            <person name="Huang J."/>
            <person name="Zhang X."/>
            <person name="Sun H."/>
            <person name="Wang H."/>
        </authorList>
    </citation>
    <scope>NUCLEOTIDE SEQUENCE [LARGE SCALE GENOMIC DNA]</scope>
    <source>
        <strain evidence="3">TB1705</strain>
        <tissue evidence="3">Leaf</tissue>
    </source>
</reference>
<dbReference type="PANTHER" id="PTHR10353">
    <property type="entry name" value="GLYCOSYL HYDROLASE"/>
    <property type="match status" value="1"/>
</dbReference>
<dbReference type="Pfam" id="PF00232">
    <property type="entry name" value="Glyco_hydro_1"/>
    <property type="match status" value="1"/>
</dbReference>
<dbReference type="GO" id="GO:0005975">
    <property type="term" value="P:carbohydrate metabolic process"/>
    <property type="evidence" value="ECO:0007669"/>
    <property type="project" value="InterPro"/>
</dbReference>
<dbReference type="GO" id="GO:0008422">
    <property type="term" value="F:beta-glucosidase activity"/>
    <property type="evidence" value="ECO:0007669"/>
    <property type="project" value="TreeGrafter"/>
</dbReference>
<dbReference type="InterPro" id="IPR017853">
    <property type="entry name" value="GH"/>
</dbReference>
<accession>A0A7J7MX81</accession>